<dbReference type="GeneID" id="17295892"/>
<dbReference type="EMBL" id="JH993042">
    <property type="protein sequence ID" value="EKX39077.1"/>
    <property type="molecule type" value="Genomic_DNA"/>
</dbReference>
<keyword evidence="7" id="KW-1185">Reference proteome</keyword>
<dbReference type="GO" id="GO:0006457">
    <property type="term" value="P:protein folding"/>
    <property type="evidence" value="ECO:0007669"/>
    <property type="project" value="InterPro"/>
</dbReference>
<comment type="similarity">
    <text evidence="1">Belongs to the prefoldin subunit beta family.</text>
</comment>
<dbReference type="RefSeq" id="XP_005826057.1">
    <property type="nucleotide sequence ID" value="XM_005826000.1"/>
</dbReference>
<dbReference type="OrthoDB" id="29646at2759"/>
<dbReference type="InterPro" id="IPR009053">
    <property type="entry name" value="Prefoldin"/>
</dbReference>
<evidence type="ECO:0000256" key="4">
    <source>
        <dbReference type="SAM" id="SignalP"/>
    </source>
</evidence>
<dbReference type="EnsemblProtists" id="EKX39077">
    <property type="protein sequence ID" value="EKX39077"/>
    <property type="gene ID" value="GUITHDRAFT_76609"/>
</dbReference>
<feature type="coiled-coil region" evidence="3">
    <location>
        <begin position="49"/>
        <end position="80"/>
    </location>
</feature>
<dbReference type="KEGG" id="gtt:GUITHDRAFT_76609"/>
<reference evidence="5 7" key="1">
    <citation type="journal article" date="2012" name="Nature">
        <title>Algal genomes reveal evolutionary mosaicism and the fate of nucleomorphs.</title>
        <authorList>
            <consortium name="DOE Joint Genome Institute"/>
            <person name="Curtis B.A."/>
            <person name="Tanifuji G."/>
            <person name="Burki F."/>
            <person name="Gruber A."/>
            <person name="Irimia M."/>
            <person name="Maruyama S."/>
            <person name="Arias M.C."/>
            <person name="Ball S.G."/>
            <person name="Gile G.H."/>
            <person name="Hirakawa Y."/>
            <person name="Hopkins J.F."/>
            <person name="Kuo A."/>
            <person name="Rensing S.A."/>
            <person name="Schmutz J."/>
            <person name="Symeonidi A."/>
            <person name="Elias M."/>
            <person name="Eveleigh R.J."/>
            <person name="Herman E.K."/>
            <person name="Klute M.J."/>
            <person name="Nakayama T."/>
            <person name="Obornik M."/>
            <person name="Reyes-Prieto A."/>
            <person name="Armbrust E.V."/>
            <person name="Aves S.J."/>
            <person name="Beiko R.G."/>
            <person name="Coutinho P."/>
            <person name="Dacks J.B."/>
            <person name="Durnford D.G."/>
            <person name="Fast N.M."/>
            <person name="Green B.R."/>
            <person name="Grisdale C.J."/>
            <person name="Hempel F."/>
            <person name="Henrissat B."/>
            <person name="Hoppner M.P."/>
            <person name="Ishida K."/>
            <person name="Kim E."/>
            <person name="Koreny L."/>
            <person name="Kroth P.G."/>
            <person name="Liu Y."/>
            <person name="Malik S.B."/>
            <person name="Maier U.G."/>
            <person name="McRose D."/>
            <person name="Mock T."/>
            <person name="Neilson J.A."/>
            <person name="Onodera N.T."/>
            <person name="Poole A.M."/>
            <person name="Pritham E.J."/>
            <person name="Richards T.A."/>
            <person name="Rocap G."/>
            <person name="Roy S.W."/>
            <person name="Sarai C."/>
            <person name="Schaack S."/>
            <person name="Shirato S."/>
            <person name="Slamovits C.H."/>
            <person name="Spencer D.F."/>
            <person name="Suzuki S."/>
            <person name="Worden A.Z."/>
            <person name="Zauner S."/>
            <person name="Barry K."/>
            <person name="Bell C."/>
            <person name="Bharti A.K."/>
            <person name="Crow J.A."/>
            <person name="Grimwood J."/>
            <person name="Kramer R."/>
            <person name="Lindquist E."/>
            <person name="Lucas S."/>
            <person name="Salamov A."/>
            <person name="McFadden G.I."/>
            <person name="Lane C.E."/>
            <person name="Keeling P.J."/>
            <person name="Gray M.W."/>
            <person name="Grigoriev I.V."/>
            <person name="Archibald J.M."/>
        </authorList>
    </citation>
    <scope>NUCLEOTIDE SEQUENCE</scope>
    <source>
        <strain evidence="5 7">CCMP2712</strain>
    </source>
</reference>
<dbReference type="GO" id="GO:0016272">
    <property type="term" value="C:prefoldin complex"/>
    <property type="evidence" value="ECO:0007669"/>
    <property type="project" value="InterPro"/>
</dbReference>
<keyword evidence="3" id="KW-0175">Coiled coil</keyword>
<keyword evidence="4" id="KW-0732">Signal</keyword>
<dbReference type="PaxDb" id="55529-EKX39077"/>
<evidence type="ECO:0000256" key="3">
    <source>
        <dbReference type="SAM" id="Coils"/>
    </source>
</evidence>
<keyword evidence="2" id="KW-0143">Chaperone</keyword>
<accession>L1ISJ1</accession>
<feature type="signal peptide" evidence="4">
    <location>
        <begin position="1"/>
        <end position="22"/>
    </location>
</feature>
<sequence>MNPFRVATATFLVLTLNIECQGSFKCLHDTRTKLVQISRTVIQPLRGGGEKVEEANQALLNEYQERRQELKKISERLSVMSEDRDTHAQTAEILAQYDGNRSCYRSIGGVLMQSNVSTILSAIKSEEQLLDKATRDLEQAFSEKTTEFRNFEEQHDIKVVRR</sequence>
<dbReference type="eggNOG" id="KOG4098">
    <property type="taxonomic scope" value="Eukaryota"/>
</dbReference>
<evidence type="ECO:0000313" key="6">
    <source>
        <dbReference type="EnsemblProtists" id="EKX39077"/>
    </source>
</evidence>
<dbReference type="InterPro" id="IPR027235">
    <property type="entry name" value="PFD2"/>
</dbReference>
<evidence type="ECO:0000256" key="1">
    <source>
        <dbReference type="ARBA" id="ARBA00008045"/>
    </source>
</evidence>
<dbReference type="Proteomes" id="UP000011087">
    <property type="component" value="Unassembled WGS sequence"/>
</dbReference>
<evidence type="ECO:0000313" key="5">
    <source>
        <dbReference type="EMBL" id="EKX39077.1"/>
    </source>
</evidence>
<reference evidence="7" key="2">
    <citation type="submission" date="2012-11" db="EMBL/GenBank/DDBJ databases">
        <authorList>
            <person name="Kuo A."/>
            <person name="Curtis B.A."/>
            <person name="Tanifuji G."/>
            <person name="Burki F."/>
            <person name="Gruber A."/>
            <person name="Irimia M."/>
            <person name="Maruyama S."/>
            <person name="Arias M.C."/>
            <person name="Ball S.G."/>
            <person name="Gile G.H."/>
            <person name="Hirakawa Y."/>
            <person name="Hopkins J.F."/>
            <person name="Rensing S.A."/>
            <person name="Schmutz J."/>
            <person name="Symeonidi A."/>
            <person name="Elias M."/>
            <person name="Eveleigh R.J."/>
            <person name="Herman E.K."/>
            <person name="Klute M.J."/>
            <person name="Nakayama T."/>
            <person name="Obornik M."/>
            <person name="Reyes-Prieto A."/>
            <person name="Armbrust E.V."/>
            <person name="Aves S.J."/>
            <person name="Beiko R.G."/>
            <person name="Coutinho P."/>
            <person name="Dacks J.B."/>
            <person name="Durnford D.G."/>
            <person name="Fast N.M."/>
            <person name="Green B.R."/>
            <person name="Grisdale C."/>
            <person name="Hempe F."/>
            <person name="Henrissat B."/>
            <person name="Hoppner M.P."/>
            <person name="Ishida K.-I."/>
            <person name="Kim E."/>
            <person name="Koreny L."/>
            <person name="Kroth P.G."/>
            <person name="Liu Y."/>
            <person name="Malik S.-B."/>
            <person name="Maier U.G."/>
            <person name="McRose D."/>
            <person name="Mock T."/>
            <person name="Neilson J.A."/>
            <person name="Onodera N.T."/>
            <person name="Poole A.M."/>
            <person name="Pritham E.J."/>
            <person name="Richards T.A."/>
            <person name="Rocap G."/>
            <person name="Roy S.W."/>
            <person name="Sarai C."/>
            <person name="Schaack S."/>
            <person name="Shirato S."/>
            <person name="Slamovits C.H."/>
            <person name="Spencer D.F."/>
            <person name="Suzuki S."/>
            <person name="Worden A.Z."/>
            <person name="Zauner S."/>
            <person name="Barry K."/>
            <person name="Bell C."/>
            <person name="Bharti A.K."/>
            <person name="Crow J.A."/>
            <person name="Grimwood J."/>
            <person name="Kramer R."/>
            <person name="Lindquist E."/>
            <person name="Lucas S."/>
            <person name="Salamov A."/>
            <person name="McFadden G.I."/>
            <person name="Lane C.E."/>
            <person name="Keeling P.J."/>
            <person name="Gray M.W."/>
            <person name="Grigoriev I.V."/>
            <person name="Archibald J.M."/>
        </authorList>
    </citation>
    <scope>NUCLEOTIDE SEQUENCE</scope>
    <source>
        <strain evidence="7">CCMP2712</strain>
    </source>
</reference>
<organism evidence="5">
    <name type="scientific">Guillardia theta (strain CCMP2712)</name>
    <name type="common">Cryptophyte</name>
    <dbReference type="NCBI Taxonomy" id="905079"/>
    <lineage>
        <taxon>Eukaryota</taxon>
        <taxon>Cryptophyceae</taxon>
        <taxon>Pyrenomonadales</taxon>
        <taxon>Geminigeraceae</taxon>
        <taxon>Guillardia</taxon>
    </lineage>
</organism>
<dbReference type="Pfam" id="PF01920">
    <property type="entry name" value="Prefoldin_2"/>
    <property type="match status" value="1"/>
</dbReference>
<dbReference type="OMA" id="CFKMIGG"/>
<proteinExistence type="inferred from homology"/>
<dbReference type="STRING" id="905079.L1ISJ1"/>
<dbReference type="HOGENOM" id="CLU_1638591_0_0_1"/>
<dbReference type="AlphaFoldDB" id="L1ISJ1"/>
<dbReference type="InterPro" id="IPR002777">
    <property type="entry name" value="PFD_beta-like"/>
</dbReference>
<evidence type="ECO:0000313" key="7">
    <source>
        <dbReference type="Proteomes" id="UP000011087"/>
    </source>
</evidence>
<dbReference type="Gene3D" id="1.10.287.370">
    <property type="match status" value="1"/>
</dbReference>
<name>L1ISJ1_GUITC</name>
<reference evidence="6" key="3">
    <citation type="submission" date="2015-06" db="UniProtKB">
        <authorList>
            <consortium name="EnsemblProtists"/>
        </authorList>
    </citation>
    <scope>IDENTIFICATION</scope>
</reference>
<dbReference type="SUPFAM" id="SSF46579">
    <property type="entry name" value="Prefoldin"/>
    <property type="match status" value="1"/>
</dbReference>
<protein>
    <submittedName>
        <fullName evidence="5">Prefoldin protein, subunit 2</fullName>
    </submittedName>
</protein>
<dbReference type="PANTHER" id="PTHR13303">
    <property type="entry name" value="PREFOLDIN SUBUNIT 2"/>
    <property type="match status" value="1"/>
</dbReference>
<feature type="chain" id="PRO_5008770383" evidence="4">
    <location>
        <begin position="23"/>
        <end position="162"/>
    </location>
</feature>
<dbReference type="GO" id="GO:0051082">
    <property type="term" value="F:unfolded protein binding"/>
    <property type="evidence" value="ECO:0007669"/>
    <property type="project" value="InterPro"/>
</dbReference>
<evidence type="ECO:0000256" key="2">
    <source>
        <dbReference type="ARBA" id="ARBA00023186"/>
    </source>
</evidence>
<gene>
    <name evidence="5" type="ORF">GUITHDRAFT_76609</name>
</gene>